<organism evidence="2 3">
    <name type="scientific">Salix koriyanagi</name>
    <dbReference type="NCBI Taxonomy" id="2511006"/>
    <lineage>
        <taxon>Eukaryota</taxon>
        <taxon>Viridiplantae</taxon>
        <taxon>Streptophyta</taxon>
        <taxon>Embryophyta</taxon>
        <taxon>Tracheophyta</taxon>
        <taxon>Spermatophyta</taxon>
        <taxon>Magnoliopsida</taxon>
        <taxon>eudicotyledons</taxon>
        <taxon>Gunneridae</taxon>
        <taxon>Pentapetalae</taxon>
        <taxon>rosids</taxon>
        <taxon>fabids</taxon>
        <taxon>Malpighiales</taxon>
        <taxon>Salicaceae</taxon>
        <taxon>Saliceae</taxon>
        <taxon>Salix</taxon>
    </lineage>
</organism>
<feature type="non-terminal residue" evidence="2">
    <location>
        <position position="1"/>
    </location>
</feature>
<proteinExistence type="predicted"/>
<reference evidence="2" key="2">
    <citation type="journal article" date="2023" name="Int. J. Mol. Sci.">
        <title>De Novo Assembly and Annotation of 11 Diverse Shrub Willow (Salix) Genomes Reveals Novel Gene Organization in Sex-Linked Regions.</title>
        <authorList>
            <person name="Hyden B."/>
            <person name="Feng K."/>
            <person name="Yates T.B."/>
            <person name="Jawdy S."/>
            <person name="Cereghino C."/>
            <person name="Smart L.B."/>
            <person name="Muchero W."/>
        </authorList>
    </citation>
    <scope>NUCLEOTIDE SEQUENCE</scope>
    <source>
        <tissue evidence="2">Shoot tip</tissue>
    </source>
</reference>
<feature type="region of interest" description="Disordered" evidence="1">
    <location>
        <begin position="1"/>
        <end position="59"/>
    </location>
</feature>
<reference evidence="2" key="1">
    <citation type="submission" date="2022-11" db="EMBL/GenBank/DDBJ databases">
        <authorList>
            <person name="Hyden B.L."/>
            <person name="Feng K."/>
            <person name="Yates T."/>
            <person name="Jawdy S."/>
            <person name="Smart L.B."/>
            <person name="Muchero W."/>
        </authorList>
    </citation>
    <scope>NUCLEOTIDE SEQUENCE</scope>
    <source>
        <tissue evidence="2">Shoot tip</tissue>
    </source>
</reference>
<evidence type="ECO:0000256" key="1">
    <source>
        <dbReference type="SAM" id="MobiDB-lite"/>
    </source>
</evidence>
<keyword evidence="3" id="KW-1185">Reference proteome</keyword>
<dbReference type="AlphaFoldDB" id="A0A9Q0PFL4"/>
<comment type="caution">
    <text evidence="2">The sequence shown here is derived from an EMBL/GenBank/DDBJ whole genome shotgun (WGS) entry which is preliminary data.</text>
</comment>
<protein>
    <submittedName>
        <fullName evidence="2">Uncharacterized protein</fullName>
    </submittedName>
</protein>
<evidence type="ECO:0000313" key="2">
    <source>
        <dbReference type="EMBL" id="KAJ6687327.1"/>
    </source>
</evidence>
<accession>A0A9Q0PFL4</accession>
<dbReference type="EMBL" id="JAPFFM010000019">
    <property type="protein sequence ID" value="KAJ6687327.1"/>
    <property type="molecule type" value="Genomic_DNA"/>
</dbReference>
<gene>
    <name evidence="2" type="ORF">OIU74_016083</name>
</gene>
<sequence length="85" mass="9320">MKEREPQLHPKGVEQPRNDTDPDKLSCSVKSPIGSSSKPAIIGNDIEPGGRSSHSPSARGEALKVQVVGLYLETWYTEFCIIQLN</sequence>
<dbReference type="Proteomes" id="UP001151752">
    <property type="component" value="Chromosome 15W"/>
</dbReference>
<feature type="compositionally biased region" description="Basic and acidic residues" evidence="1">
    <location>
        <begin position="1"/>
        <end position="24"/>
    </location>
</feature>
<evidence type="ECO:0000313" key="3">
    <source>
        <dbReference type="Proteomes" id="UP001151752"/>
    </source>
</evidence>
<name>A0A9Q0PFL4_9ROSI</name>